<protein>
    <submittedName>
        <fullName evidence="2">Uncharacterized protein</fullName>
    </submittedName>
</protein>
<evidence type="ECO:0000313" key="3">
    <source>
        <dbReference type="Proteomes" id="UP000824540"/>
    </source>
</evidence>
<comment type="caution">
    <text evidence="2">The sequence shown here is derived from an EMBL/GenBank/DDBJ whole genome shotgun (WGS) entry which is preliminary data.</text>
</comment>
<keyword evidence="3" id="KW-1185">Reference proteome</keyword>
<evidence type="ECO:0000313" key="2">
    <source>
        <dbReference type="EMBL" id="KAG9334351.1"/>
    </source>
</evidence>
<reference evidence="2" key="1">
    <citation type="thesis" date="2021" institute="BYU ScholarsArchive" country="Provo, UT, USA">
        <title>Applications of and Algorithms for Genome Assembly and Genomic Analyses with an Emphasis on Marine Teleosts.</title>
        <authorList>
            <person name="Pickett B.D."/>
        </authorList>
    </citation>
    <scope>NUCLEOTIDE SEQUENCE</scope>
    <source>
        <strain evidence="2">HI-2016</strain>
    </source>
</reference>
<evidence type="ECO:0000256" key="1">
    <source>
        <dbReference type="SAM" id="MobiDB-lite"/>
    </source>
</evidence>
<sequence>MEGTEEDIAVVGIGCSFPGAMATALTALNVGNFWNLHAGQPVPVTGLPPSIQSQKGTEERDVVEVAEEDRRAGVHTERLHGAERRHEADVESQDVGQGGDGDGDGRLS</sequence>
<feature type="compositionally biased region" description="Basic and acidic residues" evidence="1">
    <location>
        <begin position="56"/>
        <end position="89"/>
    </location>
</feature>
<gene>
    <name evidence="2" type="ORF">JZ751_008237</name>
</gene>
<name>A0A8T2N6X1_9TELE</name>
<accession>A0A8T2N6X1</accession>
<proteinExistence type="predicted"/>
<dbReference type="AlphaFoldDB" id="A0A8T2N6X1"/>
<organism evidence="2 3">
    <name type="scientific">Albula glossodonta</name>
    <name type="common">roundjaw bonefish</name>
    <dbReference type="NCBI Taxonomy" id="121402"/>
    <lineage>
        <taxon>Eukaryota</taxon>
        <taxon>Metazoa</taxon>
        <taxon>Chordata</taxon>
        <taxon>Craniata</taxon>
        <taxon>Vertebrata</taxon>
        <taxon>Euteleostomi</taxon>
        <taxon>Actinopterygii</taxon>
        <taxon>Neopterygii</taxon>
        <taxon>Teleostei</taxon>
        <taxon>Albuliformes</taxon>
        <taxon>Albulidae</taxon>
        <taxon>Albula</taxon>
    </lineage>
</organism>
<dbReference type="Proteomes" id="UP000824540">
    <property type="component" value="Unassembled WGS sequence"/>
</dbReference>
<feature type="non-terminal residue" evidence="2">
    <location>
        <position position="108"/>
    </location>
</feature>
<dbReference type="EMBL" id="JAFBMS010000153">
    <property type="protein sequence ID" value="KAG9334351.1"/>
    <property type="molecule type" value="Genomic_DNA"/>
</dbReference>
<feature type="region of interest" description="Disordered" evidence="1">
    <location>
        <begin position="45"/>
        <end position="108"/>
    </location>
</feature>